<dbReference type="Pfam" id="PF08282">
    <property type="entry name" value="Hydrolase_3"/>
    <property type="match status" value="1"/>
</dbReference>
<dbReference type="PANTHER" id="PTHR10000">
    <property type="entry name" value="PHOSPHOSERINE PHOSPHATASE"/>
    <property type="match status" value="1"/>
</dbReference>
<dbReference type="PROSITE" id="PS01228">
    <property type="entry name" value="COF_1"/>
    <property type="match status" value="1"/>
</dbReference>
<keyword evidence="1" id="KW-0378">Hydrolase</keyword>
<dbReference type="Gene3D" id="3.30.1240.10">
    <property type="match status" value="1"/>
</dbReference>
<dbReference type="CDD" id="cd07517">
    <property type="entry name" value="HAD_HPP"/>
    <property type="match status" value="1"/>
</dbReference>
<dbReference type="SUPFAM" id="SSF56784">
    <property type="entry name" value="HAD-like"/>
    <property type="match status" value="1"/>
</dbReference>
<proteinExistence type="predicted"/>
<dbReference type="InterPro" id="IPR023214">
    <property type="entry name" value="HAD_sf"/>
</dbReference>
<dbReference type="SFLD" id="SFLDS00003">
    <property type="entry name" value="Haloacid_Dehalogenase"/>
    <property type="match status" value="1"/>
</dbReference>
<keyword evidence="2" id="KW-1185">Reference proteome</keyword>
<dbReference type="RefSeq" id="WP_087615516.1">
    <property type="nucleotide sequence ID" value="NZ_JAFBEY010000002.1"/>
</dbReference>
<dbReference type="NCBIfam" id="TIGR00099">
    <property type="entry name" value="Cof-subfamily"/>
    <property type="match status" value="1"/>
</dbReference>
<dbReference type="PANTHER" id="PTHR10000:SF25">
    <property type="entry name" value="PHOSPHATASE YKRA-RELATED"/>
    <property type="match status" value="1"/>
</dbReference>
<dbReference type="GO" id="GO:0016787">
    <property type="term" value="F:hydrolase activity"/>
    <property type="evidence" value="ECO:0007669"/>
    <property type="project" value="UniProtKB-KW"/>
</dbReference>
<sequence>MKKILFFDVDGTLYNSDKKLPASAKDAIFKARENGHEIAIATGRAPFMIKDIMEELQIDTYVTFNGQYVVYKGEVVYTDQIDNETLTEILEFGAQRNHPLVFLNEKEMIASESDYESVESSLATLQYPYPQIDPQYYLHTPVYQTLLFIEEKEQPIYEQQFPKVQFIRWHPFSCDVLPDGGSKANGIRKLLEHIDVPVEDVITFGDGLNDIEMLSEFGYSVAMENGHERAKEVASMIAGHVDNDGLADAMNKLKLI</sequence>
<organism evidence="1 2">
    <name type="scientific">Solibacillus kalamii</name>
    <dbReference type="NCBI Taxonomy" id="1748298"/>
    <lineage>
        <taxon>Bacteria</taxon>
        <taxon>Bacillati</taxon>
        <taxon>Bacillota</taxon>
        <taxon>Bacilli</taxon>
        <taxon>Bacillales</taxon>
        <taxon>Caryophanaceae</taxon>
        <taxon>Solibacillus</taxon>
    </lineage>
</organism>
<evidence type="ECO:0000313" key="2">
    <source>
        <dbReference type="Proteomes" id="UP000196594"/>
    </source>
</evidence>
<reference evidence="1 2" key="1">
    <citation type="journal article" date="2017" name="Int. J. Syst. Evol. Microbiol.">
        <title>Solibacillus kalamii sp. nov., isolated from a high-efficiency particulate arrestance filter system used in the International Space Station.</title>
        <authorList>
            <person name="Checinska Sielaff A."/>
            <person name="Kumar R.M."/>
            <person name="Pal D."/>
            <person name="Mayilraj S."/>
            <person name="Venkateswaran K."/>
        </authorList>
    </citation>
    <scope>NUCLEOTIDE SEQUENCE [LARGE SCALE GENOMIC DNA]</scope>
    <source>
        <strain evidence="1 2">ISSFR-015</strain>
    </source>
</reference>
<protein>
    <submittedName>
        <fullName evidence="1">Hydrolase Cof</fullName>
    </submittedName>
</protein>
<name>A0ABX3ZLU8_9BACL</name>
<dbReference type="Proteomes" id="UP000196594">
    <property type="component" value="Unassembled WGS sequence"/>
</dbReference>
<dbReference type="InterPro" id="IPR000150">
    <property type="entry name" value="Cof"/>
</dbReference>
<dbReference type="Gene3D" id="3.40.50.1000">
    <property type="entry name" value="HAD superfamily/HAD-like"/>
    <property type="match status" value="1"/>
</dbReference>
<dbReference type="InterPro" id="IPR006379">
    <property type="entry name" value="HAD-SF_hydro_IIB"/>
</dbReference>
<dbReference type="EMBL" id="NHNT01000001">
    <property type="protein sequence ID" value="OUZ40635.1"/>
    <property type="molecule type" value="Genomic_DNA"/>
</dbReference>
<dbReference type="NCBIfam" id="TIGR01484">
    <property type="entry name" value="HAD-SF-IIB"/>
    <property type="match status" value="1"/>
</dbReference>
<dbReference type="InterPro" id="IPR036412">
    <property type="entry name" value="HAD-like_sf"/>
</dbReference>
<accession>A0ABX3ZLU8</accession>
<comment type="caution">
    <text evidence="1">The sequence shown here is derived from an EMBL/GenBank/DDBJ whole genome shotgun (WGS) entry which is preliminary data.</text>
</comment>
<dbReference type="SFLD" id="SFLDG01140">
    <property type="entry name" value="C2.B:_Phosphomannomutase_and_P"/>
    <property type="match status" value="1"/>
</dbReference>
<gene>
    <name evidence="1" type="ORF">CBM15_01845</name>
</gene>
<dbReference type="SFLD" id="SFLDG01144">
    <property type="entry name" value="C2.B.4:_PGP_Like"/>
    <property type="match status" value="1"/>
</dbReference>
<evidence type="ECO:0000313" key="1">
    <source>
        <dbReference type="EMBL" id="OUZ40635.1"/>
    </source>
</evidence>